<proteinExistence type="predicted"/>
<keyword evidence="3" id="KW-1185">Reference proteome</keyword>
<dbReference type="EMBL" id="BPLR01012118">
    <property type="protein sequence ID" value="GIY51491.1"/>
    <property type="molecule type" value="Genomic_DNA"/>
</dbReference>
<name>A0AAV4U149_CAEEX</name>
<protein>
    <submittedName>
        <fullName evidence="2">Uncharacterized protein</fullName>
    </submittedName>
</protein>
<dbReference type="AlphaFoldDB" id="A0AAV4U149"/>
<evidence type="ECO:0000313" key="3">
    <source>
        <dbReference type="Proteomes" id="UP001054945"/>
    </source>
</evidence>
<reference evidence="2 3" key="1">
    <citation type="submission" date="2021-06" db="EMBL/GenBank/DDBJ databases">
        <title>Caerostris extrusa draft genome.</title>
        <authorList>
            <person name="Kono N."/>
            <person name="Arakawa K."/>
        </authorList>
    </citation>
    <scope>NUCLEOTIDE SEQUENCE [LARGE SCALE GENOMIC DNA]</scope>
</reference>
<gene>
    <name evidence="2" type="ORF">CEXT_656261</name>
</gene>
<feature type="region of interest" description="Disordered" evidence="1">
    <location>
        <begin position="1"/>
        <end position="22"/>
    </location>
</feature>
<organism evidence="2 3">
    <name type="scientific">Caerostris extrusa</name>
    <name type="common">Bark spider</name>
    <name type="synonym">Caerostris bankana</name>
    <dbReference type="NCBI Taxonomy" id="172846"/>
    <lineage>
        <taxon>Eukaryota</taxon>
        <taxon>Metazoa</taxon>
        <taxon>Ecdysozoa</taxon>
        <taxon>Arthropoda</taxon>
        <taxon>Chelicerata</taxon>
        <taxon>Arachnida</taxon>
        <taxon>Araneae</taxon>
        <taxon>Araneomorphae</taxon>
        <taxon>Entelegynae</taxon>
        <taxon>Araneoidea</taxon>
        <taxon>Araneidae</taxon>
        <taxon>Caerostris</taxon>
    </lineage>
</organism>
<evidence type="ECO:0000256" key="1">
    <source>
        <dbReference type="SAM" id="MobiDB-lite"/>
    </source>
</evidence>
<comment type="caution">
    <text evidence="2">The sequence shown here is derived from an EMBL/GenBank/DDBJ whole genome shotgun (WGS) entry which is preliminary data.</text>
</comment>
<sequence>MRSSRRSTKNHTSSAEASREEGIAWLGVGQKENLTSFRSRLPRQHARGVLCKGNKVPGISMYKHVGMPLNSQ</sequence>
<accession>A0AAV4U149</accession>
<dbReference type="Proteomes" id="UP001054945">
    <property type="component" value="Unassembled WGS sequence"/>
</dbReference>
<evidence type="ECO:0000313" key="2">
    <source>
        <dbReference type="EMBL" id="GIY51491.1"/>
    </source>
</evidence>